<evidence type="ECO:0000313" key="1">
    <source>
        <dbReference type="EMBL" id="GBM52344.1"/>
    </source>
</evidence>
<proteinExistence type="predicted"/>
<keyword evidence="2" id="KW-1185">Reference proteome</keyword>
<organism evidence="1 2">
    <name type="scientific">Araneus ventricosus</name>
    <name type="common">Orbweaver spider</name>
    <name type="synonym">Epeira ventricosa</name>
    <dbReference type="NCBI Taxonomy" id="182803"/>
    <lineage>
        <taxon>Eukaryota</taxon>
        <taxon>Metazoa</taxon>
        <taxon>Ecdysozoa</taxon>
        <taxon>Arthropoda</taxon>
        <taxon>Chelicerata</taxon>
        <taxon>Arachnida</taxon>
        <taxon>Araneae</taxon>
        <taxon>Araneomorphae</taxon>
        <taxon>Entelegynae</taxon>
        <taxon>Araneoidea</taxon>
        <taxon>Araneidae</taxon>
        <taxon>Araneus</taxon>
    </lineage>
</organism>
<protein>
    <submittedName>
        <fullName evidence="1">Uncharacterized protein</fullName>
    </submittedName>
</protein>
<dbReference type="EMBL" id="BGPR01099341">
    <property type="protein sequence ID" value="GBM52344.1"/>
    <property type="molecule type" value="Genomic_DNA"/>
</dbReference>
<sequence length="84" mass="9553">MALSTLNGYCALVIKMRLRAWIPMKISQNDAVDTEWLLCSSDKDAASCLNSNENQPEWTYLNFFPHCVAWKCGAAVSYRPCHRP</sequence>
<dbReference type="Proteomes" id="UP000499080">
    <property type="component" value="Unassembled WGS sequence"/>
</dbReference>
<dbReference type="AlphaFoldDB" id="A0A4Y2GJX5"/>
<comment type="caution">
    <text evidence="1">The sequence shown here is derived from an EMBL/GenBank/DDBJ whole genome shotgun (WGS) entry which is preliminary data.</text>
</comment>
<evidence type="ECO:0000313" key="2">
    <source>
        <dbReference type="Proteomes" id="UP000499080"/>
    </source>
</evidence>
<reference evidence="1 2" key="1">
    <citation type="journal article" date="2019" name="Sci. Rep.">
        <title>Orb-weaving spider Araneus ventricosus genome elucidates the spidroin gene catalogue.</title>
        <authorList>
            <person name="Kono N."/>
            <person name="Nakamura H."/>
            <person name="Ohtoshi R."/>
            <person name="Moran D.A.P."/>
            <person name="Shinohara A."/>
            <person name="Yoshida Y."/>
            <person name="Fujiwara M."/>
            <person name="Mori M."/>
            <person name="Tomita M."/>
            <person name="Arakawa K."/>
        </authorList>
    </citation>
    <scope>NUCLEOTIDE SEQUENCE [LARGE SCALE GENOMIC DNA]</scope>
</reference>
<name>A0A4Y2GJX5_ARAVE</name>
<accession>A0A4Y2GJX5</accession>
<gene>
    <name evidence="1" type="ORF">AVEN_140081_1</name>
</gene>